<evidence type="ECO:0000256" key="1">
    <source>
        <dbReference type="ARBA" id="ARBA00022448"/>
    </source>
</evidence>
<proteinExistence type="predicted"/>
<dbReference type="SUPFAM" id="SSF51735">
    <property type="entry name" value="NAD(P)-binding Rossmann-fold domains"/>
    <property type="match status" value="1"/>
</dbReference>
<organism evidence="9">
    <name type="scientific">bioreactor metagenome</name>
    <dbReference type="NCBI Taxonomy" id="1076179"/>
    <lineage>
        <taxon>unclassified sequences</taxon>
        <taxon>metagenomes</taxon>
        <taxon>ecological metagenomes</taxon>
    </lineage>
</organism>
<dbReference type="Pfam" id="PF02254">
    <property type="entry name" value="TrkA_N"/>
    <property type="match status" value="1"/>
</dbReference>
<feature type="domain" description="RCK N-terminal" evidence="7">
    <location>
        <begin position="39"/>
        <end position="164"/>
    </location>
</feature>
<dbReference type="InterPro" id="IPR003148">
    <property type="entry name" value="RCK_N"/>
</dbReference>
<evidence type="ECO:0000259" key="7">
    <source>
        <dbReference type="PROSITE" id="PS51201"/>
    </source>
</evidence>
<keyword evidence="1" id="KW-0813">Transport</keyword>
<keyword evidence="3" id="KW-0630">Potassium</keyword>
<keyword evidence="6" id="KW-0812">Transmembrane</keyword>
<reference evidence="9" key="1">
    <citation type="submission" date="2019-08" db="EMBL/GenBank/DDBJ databases">
        <authorList>
            <person name="Kucharzyk K."/>
            <person name="Murdoch R.W."/>
            <person name="Higgins S."/>
            <person name="Loffler F."/>
        </authorList>
    </citation>
    <scope>NUCLEOTIDE SEQUENCE</scope>
</reference>
<evidence type="ECO:0000256" key="2">
    <source>
        <dbReference type="ARBA" id="ARBA00022538"/>
    </source>
</evidence>
<dbReference type="EMBL" id="VSSQ01047265">
    <property type="protein sequence ID" value="MPN01248.1"/>
    <property type="molecule type" value="Genomic_DNA"/>
</dbReference>
<keyword evidence="5" id="KW-0406">Ion transport</keyword>
<dbReference type="InterPro" id="IPR036721">
    <property type="entry name" value="RCK_C_sf"/>
</dbReference>
<dbReference type="Pfam" id="PF02080">
    <property type="entry name" value="TrkA_C"/>
    <property type="match status" value="1"/>
</dbReference>
<dbReference type="Gene3D" id="3.30.70.1450">
    <property type="entry name" value="Regulator of K+ conductance, C-terminal domain"/>
    <property type="match status" value="1"/>
</dbReference>
<sequence>MGVSGGQTIVGLVFLTVIITVLLTGIMSKKVARMLEVIPMEILIIGGGKIGRILAERFDKRGENVLVIDISGEECNKCIELGIKTVQGDALDIATLKKAGVENAKYAVITTKKDDTNLLFCQTAKSKFGFKGEQLVARVNNIENLQTFWDLGIRAMNPTITTATVMDNMIGRNHLFSMCEVGGEGNVMEVRVTNPKIVGKTIKEINFPERSLMIMVQREGKSIIAHSSLKLEYNDIVTVIAEKGSGKHVSNMLYR</sequence>
<comment type="caution">
    <text evidence="9">The sequence shown here is derived from an EMBL/GenBank/DDBJ whole genome shotgun (WGS) entry which is preliminary data.</text>
</comment>
<dbReference type="PROSITE" id="PS51202">
    <property type="entry name" value="RCK_C"/>
    <property type="match status" value="1"/>
</dbReference>
<keyword evidence="4" id="KW-0520">NAD</keyword>
<dbReference type="PRINTS" id="PR00335">
    <property type="entry name" value="KUPTAKETRKA"/>
</dbReference>
<name>A0A645EGW9_9ZZZZ</name>
<dbReference type="InterPro" id="IPR050721">
    <property type="entry name" value="Trk_Ktr_HKT_K-transport"/>
</dbReference>
<evidence type="ECO:0000313" key="9">
    <source>
        <dbReference type="EMBL" id="MPN01248.1"/>
    </source>
</evidence>
<protein>
    <recommendedName>
        <fullName evidence="10">Trk system potassium uptake protein TrkA</fullName>
    </recommendedName>
</protein>
<evidence type="ECO:0000256" key="5">
    <source>
        <dbReference type="ARBA" id="ARBA00023065"/>
    </source>
</evidence>
<dbReference type="InterPro" id="IPR036291">
    <property type="entry name" value="NAD(P)-bd_dom_sf"/>
</dbReference>
<keyword evidence="2" id="KW-0633">Potassium transport</keyword>
<evidence type="ECO:0000256" key="4">
    <source>
        <dbReference type="ARBA" id="ARBA00023027"/>
    </source>
</evidence>
<dbReference type="PROSITE" id="PS51201">
    <property type="entry name" value="RCK_N"/>
    <property type="match status" value="1"/>
</dbReference>
<evidence type="ECO:0000256" key="6">
    <source>
        <dbReference type="SAM" id="Phobius"/>
    </source>
</evidence>
<dbReference type="SUPFAM" id="SSF116726">
    <property type="entry name" value="TrkA C-terminal domain-like"/>
    <property type="match status" value="1"/>
</dbReference>
<dbReference type="PANTHER" id="PTHR43833">
    <property type="entry name" value="POTASSIUM CHANNEL PROTEIN 2-RELATED-RELATED"/>
    <property type="match status" value="1"/>
</dbReference>
<evidence type="ECO:0000256" key="3">
    <source>
        <dbReference type="ARBA" id="ARBA00022958"/>
    </source>
</evidence>
<dbReference type="PANTHER" id="PTHR43833:SF5">
    <property type="entry name" value="TRK SYSTEM POTASSIUM UPTAKE PROTEIN TRKA"/>
    <property type="match status" value="1"/>
</dbReference>
<keyword evidence="6" id="KW-1133">Transmembrane helix</keyword>
<gene>
    <name evidence="9" type="ORF">SDC9_148454</name>
</gene>
<dbReference type="InterPro" id="IPR006036">
    <property type="entry name" value="K_uptake_TrkA"/>
</dbReference>
<dbReference type="GO" id="GO:0015079">
    <property type="term" value="F:potassium ion transmembrane transporter activity"/>
    <property type="evidence" value="ECO:0007669"/>
    <property type="project" value="InterPro"/>
</dbReference>
<feature type="domain" description="RCK C-terminal" evidence="8">
    <location>
        <begin position="173"/>
        <end position="255"/>
    </location>
</feature>
<feature type="transmembrane region" description="Helical" evidence="6">
    <location>
        <begin position="6"/>
        <end position="26"/>
    </location>
</feature>
<evidence type="ECO:0000259" key="8">
    <source>
        <dbReference type="PROSITE" id="PS51202"/>
    </source>
</evidence>
<accession>A0A645EGW9</accession>
<dbReference type="Gene3D" id="3.40.50.720">
    <property type="entry name" value="NAD(P)-binding Rossmann-like Domain"/>
    <property type="match status" value="1"/>
</dbReference>
<evidence type="ECO:0008006" key="10">
    <source>
        <dbReference type="Google" id="ProtNLM"/>
    </source>
</evidence>
<dbReference type="GO" id="GO:0005886">
    <property type="term" value="C:plasma membrane"/>
    <property type="evidence" value="ECO:0007669"/>
    <property type="project" value="InterPro"/>
</dbReference>
<dbReference type="InterPro" id="IPR006037">
    <property type="entry name" value="RCK_C"/>
</dbReference>
<dbReference type="AlphaFoldDB" id="A0A645EGW9"/>
<keyword evidence="6" id="KW-0472">Membrane</keyword>